<dbReference type="Proteomes" id="UP000249605">
    <property type="component" value="Plasmid unnamed1"/>
</dbReference>
<dbReference type="Pfam" id="PF08889">
    <property type="entry name" value="WbqC"/>
    <property type="match status" value="1"/>
</dbReference>
<evidence type="ECO:0000313" key="1">
    <source>
        <dbReference type="EMBL" id="AWU95471.1"/>
    </source>
</evidence>
<sequence length="234" mass="26335">MNVAIHQPNYFPWLGYFAKIAQADIFIFLDDVQLPQGRSYVHRTMVHGNADGVWLSAPIRREERQPIKDVRFADDNWRHRHRMTLLHTYRKAPFFDPVMAMLNGIFAFDTDSLSRFNMNAVASVADYLGLDCRFELASSFGVTAVSDDRLIALVQVVGGNTYISGAGGQNYQHPEKFEEAGIDLQVRPYKPLPYRQIHDGFLPGLSVLDALFNLGPDAVRQLSYESAATPSPSV</sequence>
<gene>
    <name evidence="1" type="ORF">DM194_14180</name>
</gene>
<dbReference type="EMBL" id="CP029830">
    <property type="protein sequence ID" value="AWU95471.1"/>
    <property type="molecule type" value="Genomic_DNA"/>
</dbReference>
<name>A0A2U9S940_9PROT</name>
<dbReference type="OrthoDB" id="3611744at2"/>
<evidence type="ECO:0008006" key="3">
    <source>
        <dbReference type="Google" id="ProtNLM"/>
    </source>
</evidence>
<dbReference type="AlphaFoldDB" id="A0A2U9S940"/>
<reference evidence="1 2" key="1">
    <citation type="submission" date="2018-06" db="EMBL/GenBank/DDBJ databases">
        <title>Complete genome sequencing of Azospirillum sp. M2T2B2.</title>
        <authorList>
            <person name="Heo J."/>
            <person name="Kim S.-J."/>
            <person name="Kwon S.-W."/>
            <person name="Anandham R."/>
        </authorList>
    </citation>
    <scope>NUCLEOTIDE SEQUENCE [LARGE SCALE GENOMIC DNA]</scope>
    <source>
        <strain evidence="1 2">M2T2B2</strain>
        <plasmid evidence="1 2">unnamed1</plasmid>
    </source>
</reference>
<protein>
    <recommendedName>
        <fullName evidence="3">WbqC family protein</fullName>
    </recommendedName>
</protein>
<dbReference type="KEGG" id="azm:DM194_14180"/>
<evidence type="ECO:0000313" key="2">
    <source>
        <dbReference type="Proteomes" id="UP000249605"/>
    </source>
</evidence>
<keyword evidence="1" id="KW-0614">Plasmid</keyword>
<dbReference type="InterPro" id="IPR014985">
    <property type="entry name" value="WbqC"/>
</dbReference>
<accession>A0A2U9S940</accession>
<organism evidence="1 2">
    <name type="scientific">Azospirillum ramasamyi</name>
    <dbReference type="NCBI Taxonomy" id="682998"/>
    <lineage>
        <taxon>Bacteria</taxon>
        <taxon>Pseudomonadati</taxon>
        <taxon>Pseudomonadota</taxon>
        <taxon>Alphaproteobacteria</taxon>
        <taxon>Rhodospirillales</taxon>
        <taxon>Azospirillaceae</taxon>
        <taxon>Azospirillum</taxon>
    </lineage>
</organism>
<geneLocation type="plasmid" evidence="1 2">
    <name>unnamed1</name>
</geneLocation>
<dbReference type="RefSeq" id="WP_111068238.1">
    <property type="nucleotide sequence ID" value="NZ_CP029830.1"/>
</dbReference>
<proteinExistence type="predicted"/>
<keyword evidence="2" id="KW-1185">Reference proteome</keyword>